<dbReference type="Pfam" id="PF14481">
    <property type="entry name" value="Fimbrial_PilY2"/>
    <property type="match status" value="1"/>
</dbReference>
<feature type="signal peptide" evidence="1">
    <location>
        <begin position="1"/>
        <end position="23"/>
    </location>
</feature>
<proteinExistence type="predicted"/>
<evidence type="ECO:0000313" key="2">
    <source>
        <dbReference type="EMBL" id="HHJ80719.1"/>
    </source>
</evidence>
<evidence type="ECO:0000256" key="1">
    <source>
        <dbReference type="SAM" id="SignalP"/>
    </source>
</evidence>
<dbReference type="EMBL" id="DRNF01000235">
    <property type="protein sequence ID" value="HHJ80719.1"/>
    <property type="molecule type" value="Genomic_DNA"/>
</dbReference>
<name>A0A832J6Q2_9GAMM</name>
<dbReference type="Proteomes" id="UP000885832">
    <property type="component" value="Unassembled WGS sequence"/>
</dbReference>
<reference evidence="2" key="1">
    <citation type="journal article" date="2020" name="mSystems">
        <title>Genome- and Community-Level Interaction Insights into Carbon Utilization and Element Cycling Functions of Hydrothermarchaeota in Hydrothermal Sediment.</title>
        <authorList>
            <person name="Zhou Z."/>
            <person name="Liu Y."/>
            <person name="Xu W."/>
            <person name="Pan J."/>
            <person name="Luo Z.H."/>
            <person name="Li M."/>
        </authorList>
    </citation>
    <scope>NUCLEOTIDE SEQUENCE [LARGE SCALE GENOMIC DNA]</scope>
    <source>
        <strain evidence="2">HyVt-505</strain>
    </source>
</reference>
<keyword evidence="1" id="KW-0732">Signal</keyword>
<dbReference type="AlphaFoldDB" id="A0A832J6Q2"/>
<evidence type="ECO:0008006" key="3">
    <source>
        <dbReference type="Google" id="ProtNLM"/>
    </source>
</evidence>
<dbReference type="InterPro" id="IPR042230">
    <property type="entry name" value="CusF_sf"/>
</dbReference>
<organism evidence="2">
    <name type="scientific">Candidatus Tenderia electrophaga</name>
    <dbReference type="NCBI Taxonomy" id="1748243"/>
    <lineage>
        <taxon>Bacteria</taxon>
        <taxon>Pseudomonadati</taxon>
        <taxon>Pseudomonadota</taxon>
        <taxon>Gammaproteobacteria</taxon>
        <taxon>Candidatus Tenderiales</taxon>
        <taxon>Candidatus Tenderiaceae</taxon>
        <taxon>Candidatus Tenderia</taxon>
    </lineage>
</organism>
<sequence length="111" mass="12202">MKQKTLTLSTLFFLLMLPFSLWAAATGAYPTTFSETGNIDRVDAAAGEIVIDDTLISLPSTAKVHRPAKKFSYSRDLKEGMKVGFSSNKVNGKTVITEIWVLPGNWGFSEQ</sequence>
<comment type="caution">
    <text evidence="2">The sequence shown here is derived from an EMBL/GenBank/DDBJ whole genome shotgun (WGS) entry which is preliminary data.</text>
</comment>
<accession>A0A832J6Q2</accession>
<dbReference type="InterPro" id="IPR029497">
    <property type="entry name" value="Fimbrial_PilY2"/>
</dbReference>
<protein>
    <recommendedName>
        <fullName evidence="3">DUF5666 domain-containing protein</fullName>
    </recommendedName>
</protein>
<feature type="chain" id="PRO_5032610657" description="DUF5666 domain-containing protein" evidence="1">
    <location>
        <begin position="24"/>
        <end position="111"/>
    </location>
</feature>
<dbReference type="Gene3D" id="2.40.50.320">
    <property type="entry name" value="Copper binding periplasmic protein CusF"/>
    <property type="match status" value="1"/>
</dbReference>
<gene>
    <name evidence="2" type="ORF">ENJ65_03705</name>
</gene>